<feature type="domain" description="GerMN" evidence="1">
    <location>
        <begin position="202"/>
        <end position="292"/>
    </location>
</feature>
<dbReference type="InterPro" id="IPR018910">
    <property type="entry name" value="LpqB_C"/>
</dbReference>
<proteinExistence type="predicted"/>
<evidence type="ECO:0000313" key="2">
    <source>
        <dbReference type="EMBL" id="CAB4680093.1"/>
    </source>
</evidence>
<sequence length="558" mass="60561">MRARSFKILALLLLASLTLSSCAKLPTGSEVRVGSDIQSELSTDYLYYSPSDPIEGAGQQTIMDGFLNAATGPQNDYEVARKYLSEDLASKWNPSAELLVGDSRPVINLSELNDATVTFKAAARVDELGRYQQLVPSITRTMKFAFVEENGEWRISEAPDTTVLVRPVFDVLFKNYSLFFYDNQERYLIPETRWFATRVATSTKLVSALLAGPEFWLADAVQSSFPSDTKLALDSVLVQDGVAIVDLDASANSTTISQRQRMLVQLTATLTQLPNVFSVQIRIEGVPQNIANLPYQVSLANNPDPIVLSTEGFRQLSTDAMPMTRASEAALAWGAYDFGINNQQTLLALSGPRGVGLTRLVGGKADPIAIDSRAGLLAPEIDPQGYIWTLGASNDSALLAFNSSGEQRFATLGWLAQGEHLAFSISREGGRIAFLMRFEDSVRIYVAAIVRDENGEPVSIATPIRVGASERPVSSISWIGDTTVATIAESVGSPNYPLYLQIGGQSKRLSPVADAKSIVSNGLSSAAYSLESNQDLRLLRSLTWINIAKDILAIHFAG</sequence>
<name>A0A6J6N678_9ZZZZ</name>
<dbReference type="Pfam" id="PF10646">
    <property type="entry name" value="Germane"/>
    <property type="match status" value="1"/>
</dbReference>
<dbReference type="SMART" id="SM00909">
    <property type="entry name" value="Germane"/>
    <property type="match status" value="1"/>
</dbReference>
<dbReference type="PROSITE" id="PS51257">
    <property type="entry name" value="PROKAR_LIPOPROTEIN"/>
    <property type="match status" value="1"/>
</dbReference>
<dbReference type="Pfam" id="PF25976">
    <property type="entry name" value="LpqB_N"/>
    <property type="match status" value="1"/>
</dbReference>
<dbReference type="AlphaFoldDB" id="A0A6J6N678"/>
<dbReference type="InterPro" id="IPR059026">
    <property type="entry name" value="LpqB_N"/>
</dbReference>
<gene>
    <name evidence="2" type="ORF">UFOPK2370_00207</name>
</gene>
<protein>
    <submittedName>
        <fullName evidence="2">Unannotated protein</fullName>
    </submittedName>
</protein>
<evidence type="ECO:0000259" key="1">
    <source>
        <dbReference type="SMART" id="SM00909"/>
    </source>
</evidence>
<dbReference type="EMBL" id="CAEZXK010000003">
    <property type="protein sequence ID" value="CAB4680093.1"/>
    <property type="molecule type" value="Genomic_DNA"/>
</dbReference>
<dbReference type="InterPro" id="IPR019606">
    <property type="entry name" value="GerMN"/>
</dbReference>
<organism evidence="2">
    <name type="scientific">freshwater metagenome</name>
    <dbReference type="NCBI Taxonomy" id="449393"/>
    <lineage>
        <taxon>unclassified sequences</taxon>
        <taxon>metagenomes</taxon>
        <taxon>ecological metagenomes</taxon>
    </lineage>
</organism>
<dbReference type="Pfam" id="PF10647">
    <property type="entry name" value="Gmad1"/>
    <property type="match status" value="1"/>
</dbReference>
<reference evidence="2" key="1">
    <citation type="submission" date="2020-05" db="EMBL/GenBank/DDBJ databases">
        <authorList>
            <person name="Chiriac C."/>
            <person name="Salcher M."/>
            <person name="Ghai R."/>
            <person name="Kavagutti S V."/>
        </authorList>
    </citation>
    <scope>NUCLEOTIDE SEQUENCE</scope>
</reference>
<accession>A0A6J6N678</accession>